<keyword evidence="1" id="KW-0812">Transmembrane</keyword>
<dbReference type="InterPro" id="IPR014550">
    <property type="entry name" value="UCP028704_OpgC"/>
</dbReference>
<dbReference type="PIRSF" id="PIRSF028704">
    <property type="entry name" value="UPC028704"/>
    <property type="match status" value="1"/>
</dbReference>
<dbReference type="PANTHER" id="PTHR38592:SF3">
    <property type="entry name" value="BLL4819 PROTEIN"/>
    <property type="match status" value="1"/>
</dbReference>
<dbReference type="AlphaFoldDB" id="Q2PYB5"/>
<keyword evidence="1" id="KW-1133">Transmembrane helix</keyword>
<name>Q2PYB5_9BACT</name>
<feature type="transmembrane region" description="Helical" evidence="1">
    <location>
        <begin position="27"/>
        <end position="47"/>
    </location>
</feature>
<feature type="transmembrane region" description="Helical" evidence="1">
    <location>
        <begin position="181"/>
        <end position="201"/>
    </location>
</feature>
<feature type="transmembrane region" description="Helical" evidence="1">
    <location>
        <begin position="347"/>
        <end position="364"/>
    </location>
</feature>
<accession>Q2PYB5</accession>
<feature type="transmembrane region" description="Helical" evidence="1">
    <location>
        <begin position="296"/>
        <end position="313"/>
    </location>
</feature>
<protein>
    <submittedName>
        <fullName evidence="2">Membrane protein, putative</fullName>
    </submittedName>
</protein>
<sequence length="415" mass="46774">MESRTFIKMANATQSDIQRVRDPRLDFYRGIAMLIIFTSHTPGNFWGDWIPGRFGFSDATEIFVFCSGMASAIAFGGSYDKRGWMLGTARVLFRCWQVYWAHICLFLAIAMMLVTIDLFEFEKNYVNSLNLGRFFNDTKDQLFGLLTLTYVPNYFDILPMYIAILLMMPLIMALSTVHVSLVFAFCAALWFIAQTRIMIALGIEQFAVSLPAANYSDRPWFFNPFAWQLVFFTGFALVRGWIPRLPVNTVLIVLASIIVLGMMTVSHVAMREWGFEWARDWRTANTEFVTKTDFGIARYTHFLALAYLAYAVAGDGGRRLIITGQSLGANAVKTLVTVLTKVGQQSLAVFIVSMMLSVFVGFLLTETGATADDVTTIKSHTYVAAGNILGWVFLIFIAYTVAWFKSQPWRKSATG</sequence>
<feature type="transmembrane region" description="Helical" evidence="1">
    <location>
        <begin position="221"/>
        <end position="238"/>
    </location>
</feature>
<keyword evidence="1" id="KW-0472">Membrane</keyword>
<reference evidence="2" key="1">
    <citation type="journal article" date="2006" name="Appl. Environ. Microbiol.">
        <title>Comparative genomics of DNA fragments from six Antarctic marine planktonic bacteria.</title>
        <authorList>
            <person name="Grzymski J.J."/>
            <person name="Carter B.J."/>
            <person name="DeLong E.F."/>
            <person name="Feldman R.A."/>
            <person name="Ghadiri A."/>
            <person name="Murray A.E."/>
        </authorList>
    </citation>
    <scope>NUCLEOTIDE SEQUENCE</scope>
</reference>
<feature type="transmembrane region" description="Helical" evidence="1">
    <location>
        <begin position="59"/>
        <end position="77"/>
    </location>
</feature>
<evidence type="ECO:0000256" key="1">
    <source>
        <dbReference type="SAM" id="Phobius"/>
    </source>
</evidence>
<dbReference type="EMBL" id="DQ295239">
    <property type="protein sequence ID" value="ABC25312.1"/>
    <property type="molecule type" value="Genomic_DNA"/>
</dbReference>
<evidence type="ECO:0000313" key="2">
    <source>
        <dbReference type="EMBL" id="ABC25312.1"/>
    </source>
</evidence>
<proteinExistence type="predicted"/>
<dbReference type="PANTHER" id="PTHR38592">
    <property type="entry name" value="BLL4819 PROTEIN"/>
    <property type="match status" value="1"/>
</dbReference>
<feature type="transmembrane region" description="Helical" evidence="1">
    <location>
        <begin position="384"/>
        <end position="404"/>
    </location>
</feature>
<feature type="transmembrane region" description="Helical" evidence="1">
    <location>
        <begin position="250"/>
        <end position="270"/>
    </location>
</feature>
<dbReference type="Pfam" id="PF10129">
    <property type="entry name" value="OpgC_C"/>
    <property type="match status" value="1"/>
</dbReference>
<feature type="transmembrane region" description="Helical" evidence="1">
    <location>
        <begin position="98"/>
        <end position="119"/>
    </location>
</feature>
<organism evidence="2">
    <name type="scientific">uncultured marine bacterium Ant24C4</name>
    <dbReference type="NCBI Taxonomy" id="360425"/>
    <lineage>
        <taxon>Bacteria</taxon>
        <taxon>environmental samples</taxon>
    </lineage>
</organism>